<dbReference type="Pfam" id="PF02195">
    <property type="entry name" value="ParB_N"/>
    <property type="match status" value="1"/>
</dbReference>
<sequence>MRPPRLIEVTEIPLDDIDTSNRLRPVSETAVKSLTHSIETQGLMSEIQVRKVKKTGKLRLIAGGHRMAAFRALGRDVIPAKVWDCTDDWADLAEIDDNLAHAELNTLDLAVFLARRKEVYERAYPETKAATGADLVAKRWDTADNMSVVSFVTATADKMGVDERTVRRLVAAGRSLGPREIQELRDAPKRVSLSDLQEIAKCGTTTDRYDICRALGDGTAKSAKEVLARKKSPGTAVKDPVEAARRKLNDAYSRAPKEARRRFAEDHRDELLELLGKDALVVSDEALETDAEIVPFTSKRAG</sequence>
<dbReference type="PANTHER" id="PTHR33375">
    <property type="entry name" value="CHROMOSOME-PARTITIONING PROTEIN PARB-RELATED"/>
    <property type="match status" value="1"/>
</dbReference>
<dbReference type="OrthoDB" id="2053844at2"/>
<organism evidence="2 3">
    <name type="scientific">Parasedimentitalea marina</name>
    <dbReference type="NCBI Taxonomy" id="2483033"/>
    <lineage>
        <taxon>Bacteria</taxon>
        <taxon>Pseudomonadati</taxon>
        <taxon>Pseudomonadota</taxon>
        <taxon>Alphaproteobacteria</taxon>
        <taxon>Rhodobacterales</taxon>
        <taxon>Paracoccaceae</taxon>
        <taxon>Parasedimentitalea</taxon>
    </lineage>
</organism>
<dbReference type="SUPFAM" id="SSF110849">
    <property type="entry name" value="ParB/Sulfiredoxin"/>
    <property type="match status" value="1"/>
</dbReference>
<evidence type="ECO:0000313" key="2">
    <source>
        <dbReference type="EMBL" id="AZV77914.1"/>
    </source>
</evidence>
<dbReference type="AlphaFoldDB" id="A0A3T0N1L8"/>
<accession>A0A3T0N1L8</accession>
<evidence type="ECO:0000259" key="1">
    <source>
        <dbReference type="SMART" id="SM00470"/>
    </source>
</evidence>
<dbReference type="GO" id="GO:0007059">
    <property type="term" value="P:chromosome segregation"/>
    <property type="evidence" value="ECO:0007669"/>
    <property type="project" value="TreeGrafter"/>
</dbReference>
<dbReference type="RefSeq" id="WP_127748472.1">
    <property type="nucleotide sequence ID" value="NZ_CP033219.1"/>
</dbReference>
<reference evidence="2 3" key="1">
    <citation type="submission" date="2018-10" db="EMBL/GenBank/DDBJ databases">
        <title>Parasedimentitalea marina sp. nov., a psychrophilic bacterium isolated from deep seawater of the New Britain Trench.</title>
        <authorList>
            <person name="Cao J."/>
        </authorList>
    </citation>
    <scope>NUCLEOTIDE SEQUENCE [LARGE SCALE GENOMIC DNA]</scope>
    <source>
        <strain evidence="2 3">W43</strain>
    </source>
</reference>
<dbReference type="GO" id="GO:0005694">
    <property type="term" value="C:chromosome"/>
    <property type="evidence" value="ECO:0007669"/>
    <property type="project" value="TreeGrafter"/>
</dbReference>
<protein>
    <submittedName>
        <fullName evidence="2">Chromosome partitioning protein ParB</fullName>
    </submittedName>
</protein>
<dbReference type="EMBL" id="CP033219">
    <property type="protein sequence ID" value="AZV77914.1"/>
    <property type="molecule type" value="Genomic_DNA"/>
</dbReference>
<name>A0A3T0N1L8_9RHOB</name>
<proteinExistence type="predicted"/>
<dbReference type="Proteomes" id="UP000283063">
    <property type="component" value="Chromosome"/>
</dbReference>
<keyword evidence="3" id="KW-1185">Reference proteome</keyword>
<dbReference type="InterPro" id="IPR003115">
    <property type="entry name" value="ParB_N"/>
</dbReference>
<dbReference type="SMART" id="SM00470">
    <property type="entry name" value="ParB"/>
    <property type="match status" value="1"/>
</dbReference>
<feature type="domain" description="ParB-like N-terminal" evidence="1">
    <location>
        <begin position="10"/>
        <end position="99"/>
    </location>
</feature>
<dbReference type="InterPro" id="IPR050336">
    <property type="entry name" value="Chromosome_partition/occlusion"/>
</dbReference>
<evidence type="ECO:0000313" key="3">
    <source>
        <dbReference type="Proteomes" id="UP000283063"/>
    </source>
</evidence>
<dbReference type="PANTHER" id="PTHR33375:SF1">
    <property type="entry name" value="CHROMOSOME-PARTITIONING PROTEIN PARB-RELATED"/>
    <property type="match status" value="1"/>
</dbReference>
<gene>
    <name evidence="2" type="ORF">EBB79_08410</name>
</gene>
<dbReference type="InterPro" id="IPR036086">
    <property type="entry name" value="ParB/Sulfiredoxin_sf"/>
</dbReference>
<dbReference type="KEGG" id="sedi:EBB79_08410"/>
<dbReference type="Gene3D" id="3.90.1530.10">
    <property type="entry name" value="Conserved hypothetical protein from pyrococcus furiosus pfu- 392566-001, ParB domain"/>
    <property type="match status" value="1"/>
</dbReference>